<dbReference type="PRINTS" id="PR00237">
    <property type="entry name" value="GPCRRHODOPSN"/>
</dbReference>
<reference evidence="13" key="1">
    <citation type="submission" date="2025-08" db="UniProtKB">
        <authorList>
            <consortium name="RefSeq"/>
        </authorList>
    </citation>
    <scope>IDENTIFICATION</scope>
    <source>
        <tissue evidence="13">Testes</tissue>
    </source>
</reference>
<dbReference type="PANTHER" id="PTHR24248">
    <property type="entry name" value="ADRENERGIC RECEPTOR-RELATED G-PROTEIN COUPLED RECEPTOR"/>
    <property type="match status" value="1"/>
</dbReference>
<keyword evidence="8 9" id="KW-0807">Transducer</keyword>
<evidence type="ECO:0000313" key="13">
    <source>
        <dbReference type="RefSeq" id="XP_006821795.1"/>
    </source>
</evidence>
<keyword evidence="4 10" id="KW-1133">Transmembrane helix</keyword>
<dbReference type="Gene3D" id="1.20.1070.10">
    <property type="entry name" value="Rhodopsin 7-helix transmembrane proteins"/>
    <property type="match status" value="1"/>
</dbReference>
<keyword evidence="3 9" id="KW-0812">Transmembrane</keyword>
<dbReference type="InterPro" id="IPR017452">
    <property type="entry name" value="GPCR_Rhodpsn_7TM"/>
</dbReference>
<feature type="transmembrane region" description="Helical" evidence="10">
    <location>
        <begin position="161"/>
        <end position="182"/>
    </location>
</feature>
<dbReference type="PROSITE" id="PS50262">
    <property type="entry name" value="G_PROTEIN_RECEP_F1_2"/>
    <property type="match status" value="1"/>
</dbReference>
<dbReference type="Proteomes" id="UP000694865">
    <property type="component" value="Unplaced"/>
</dbReference>
<feature type="transmembrane region" description="Helical" evidence="10">
    <location>
        <begin position="203"/>
        <end position="222"/>
    </location>
</feature>
<evidence type="ECO:0000256" key="6">
    <source>
        <dbReference type="ARBA" id="ARBA00023136"/>
    </source>
</evidence>
<keyword evidence="2" id="KW-1003">Cell membrane</keyword>
<feature type="transmembrane region" description="Helical" evidence="10">
    <location>
        <begin position="340"/>
        <end position="362"/>
    </location>
</feature>
<dbReference type="PANTHER" id="PTHR24248:SF163">
    <property type="entry name" value="HISTAMINE H2 RECEPTOR-LIKE"/>
    <property type="match status" value="1"/>
</dbReference>
<feature type="transmembrane region" description="Helical" evidence="10">
    <location>
        <begin position="121"/>
        <end position="141"/>
    </location>
</feature>
<gene>
    <name evidence="13" type="primary">LOC100372687</name>
</gene>
<feature type="domain" description="G-protein coupled receptors family 1 profile" evidence="11">
    <location>
        <begin position="103"/>
        <end position="359"/>
    </location>
</feature>
<comment type="subcellular location">
    <subcellularLocation>
        <location evidence="1">Cell membrane</location>
        <topology evidence="1">Multi-pass membrane protein</topology>
    </subcellularLocation>
</comment>
<dbReference type="PROSITE" id="PS00237">
    <property type="entry name" value="G_PROTEIN_RECEP_F1_1"/>
    <property type="match status" value="1"/>
</dbReference>
<feature type="transmembrane region" description="Helical" evidence="10">
    <location>
        <begin position="306"/>
        <end position="328"/>
    </location>
</feature>
<name>A0ABM0MP54_SACKO</name>
<evidence type="ECO:0000256" key="7">
    <source>
        <dbReference type="ARBA" id="ARBA00023170"/>
    </source>
</evidence>
<keyword evidence="7 9" id="KW-0675">Receptor</keyword>
<keyword evidence="5 9" id="KW-0297">G-protein coupled receptor</keyword>
<evidence type="ECO:0000256" key="5">
    <source>
        <dbReference type="ARBA" id="ARBA00023040"/>
    </source>
</evidence>
<comment type="similarity">
    <text evidence="9">Belongs to the G-protein coupled receptor 1 family.</text>
</comment>
<evidence type="ECO:0000256" key="2">
    <source>
        <dbReference type="ARBA" id="ARBA00022475"/>
    </source>
</evidence>
<dbReference type="GeneID" id="100372687"/>
<sequence>MEYAGLGNNSFVVTNASCTKQSNCTSYEVIVDIFNQTVAATDTYGSGSIIVNCSDTSANTSNCTSGPALPDIGVHSPGLNRPIIVLVCIGIVLSAIIFTTTLGNILVILSPCVNRRLRSVTNTFLVSLALADTLLGILVLPFSLYLEIHRAWHMGPVFCNIYISLDVLLCTASILNLFAICVDRYFVITRPYQYPMMMNIRRAMVVVIIIWGVSLLISFLPLEMGWNTDDGKVQNYDDPRQCSLAANATYALVDGILLFYVPLTTMSVMYIRIVLIAREQAKKIKKTSVWDAQCRRSVDEHKATKIIAIVMGCFIVCWVPYFTVFTFCPIFECKPLSPDAYAVILWLGYLNSAVNPCLYAALNREFRQAFKILLHLNRCPSRKKRRLKKNRASTRGMLPMRTSSNMNSGNGTAKEYTVVNGSKV</sequence>
<dbReference type="InterPro" id="IPR000276">
    <property type="entry name" value="GPCR_Rhodpsn"/>
</dbReference>
<evidence type="ECO:0000256" key="10">
    <source>
        <dbReference type="SAM" id="Phobius"/>
    </source>
</evidence>
<organism evidence="12 13">
    <name type="scientific">Saccoglossus kowalevskii</name>
    <name type="common">Acorn worm</name>
    <dbReference type="NCBI Taxonomy" id="10224"/>
    <lineage>
        <taxon>Eukaryota</taxon>
        <taxon>Metazoa</taxon>
        <taxon>Hemichordata</taxon>
        <taxon>Enteropneusta</taxon>
        <taxon>Harrimaniidae</taxon>
        <taxon>Saccoglossus</taxon>
    </lineage>
</organism>
<dbReference type="Pfam" id="PF00001">
    <property type="entry name" value="7tm_1"/>
    <property type="match status" value="1"/>
</dbReference>
<evidence type="ECO:0000256" key="9">
    <source>
        <dbReference type="RuleBase" id="RU000688"/>
    </source>
</evidence>
<keyword evidence="6 10" id="KW-0472">Membrane</keyword>
<keyword evidence="12" id="KW-1185">Reference proteome</keyword>
<evidence type="ECO:0000256" key="1">
    <source>
        <dbReference type="ARBA" id="ARBA00004651"/>
    </source>
</evidence>
<evidence type="ECO:0000256" key="4">
    <source>
        <dbReference type="ARBA" id="ARBA00022989"/>
    </source>
</evidence>
<dbReference type="RefSeq" id="XP_006821795.1">
    <property type="nucleotide sequence ID" value="XM_006821732.1"/>
</dbReference>
<feature type="transmembrane region" description="Helical" evidence="10">
    <location>
        <begin position="257"/>
        <end position="277"/>
    </location>
</feature>
<feature type="transmembrane region" description="Helical" evidence="10">
    <location>
        <begin position="83"/>
        <end position="109"/>
    </location>
</feature>
<accession>A0ABM0MP54</accession>
<proteinExistence type="inferred from homology"/>
<dbReference type="SUPFAM" id="SSF81321">
    <property type="entry name" value="Family A G protein-coupled receptor-like"/>
    <property type="match status" value="1"/>
</dbReference>
<protein>
    <submittedName>
        <fullName evidence="13">Histamine H2 receptor-like</fullName>
    </submittedName>
</protein>
<evidence type="ECO:0000256" key="8">
    <source>
        <dbReference type="ARBA" id="ARBA00023224"/>
    </source>
</evidence>
<evidence type="ECO:0000256" key="3">
    <source>
        <dbReference type="ARBA" id="ARBA00022692"/>
    </source>
</evidence>
<evidence type="ECO:0000259" key="11">
    <source>
        <dbReference type="PROSITE" id="PS50262"/>
    </source>
</evidence>
<evidence type="ECO:0000313" key="12">
    <source>
        <dbReference type="Proteomes" id="UP000694865"/>
    </source>
</evidence>